<dbReference type="Pfam" id="PF00646">
    <property type="entry name" value="F-box"/>
    <property type="match status" value="1"/>
</dbReference>
<dbReference type="Proteomes" id="UP001328107">
    <property type="component" value="Unassembled WGS sequence"/>
</dbReference>
<evidence type="ECO:0000259" key="1">
    <source>
        <dbReference type="Pfam" id="PF00646"/>
    </source>
</evidence>
<sequence>MHQEVREIDLSPLSIKNEERKSLIEDLPCELVWAIFDRTPETISNIRLVSRSMKSLVDDYALNRKCMCLVDNVQFIFDSGHPETMPISINIEKRFKNLFELRLNLRKPPIELIRRLNKEDCGETLEYFLVFNIVNDKNHLMLLRDTIGGGVETVVLNYLSKFIQAKSSFISEFLEDVHFDILQCQFNHFCEDNYKFLLDVVDDVNLRKLSLIVENLTARDPVDALLRLSSLVNSITLFQLSSNCVPDDALFFFGKKGFNWAPTFIEMLKRKCDKLNVQSDYPKFLEKEHADFLKEEMGHGLRDEPKLDNGIKHETRKSQIEDLPCELLWEIFDRTPESIANIRLISRSIKSFADEYLLHGKSIRLLHDVKFDLHAGWKPNQIGITFNIDKRFKDLFKLRFTIRQPSFEIIKRRNRDDYEGKLEYWQQFDAAEDGNQLKILGEMIGGQMGKVTLNVYDTFDQSKSSFAAVLLKEAHFDKLECTFYHLDDNHFAFLLGLIEDRQLKSLHLKVKNVTTRDPVESLLRLSSVAKSISITQLFMDELHENTPHFFGKTDFDWAQTFVEMMKQNCGKLNIASAYLRYLPKEGADILRRKLPMINKKIWFFTPCECYRDEFQYKENGSVIKSYKYNYSNPAEFERFLSVQHLSRAHEKRWK</sequence>
<comment type="caution">
    <text evidence="2">The sequence shown here is derived from an EMBL/GenBank/DDBJ whole genome shotgun (WGS) entry which is preliminary data.</text>
</comment>
<gene>
    <name evidence="2" type="ORF">PMAYCL1PPCAC_20248</name>
</gene>
<accession>A0AAN5I2Z1</accession>
<evidence type="ECO:0000313" key="3">
    <source>
        <dbReference type="Proteomes" id="UP001328107"/>
    </source>
</evidence>
<dbReference type="AlphaFoldDB" id="A0AAN5I2Z1"/>
<organism evidence="2 3">
    <name type="scientific">Pristionchus mayeri</name>
    <dbReference type="NCBI Taxonomy" id="1317129"/>
    <lineage>
        <taxon>Eukaryota</taxon>
        <taxon>Metazoa</taxon>
        <taxon>Ecdysozoa</taxon>
        <taxon>Nematoda</taxon>
        <taxon>Chromadorea</taxon>
        <taxon>Rhabditida</taxon>
        <taxon>Rhabditina</taxon>
        <taxon>Diplogasteromorpha</taxon>
        <taxon>Diplogasteroidea</taxon>
        <taxon>Neodiplogasteridae</taxon>
        <taxon>Pristionchus</taxon>
    </lineage>
</organism>
<protein>
    <recommendedName>
        <fullName evidence="1">F-box domain-containing protein</fullName>
    </recommendedName>
</protein>
<reference evidence="3" key="1">
    <citation type="submission" date="2022-10" db="EMBL/GenBank/DDBJ databases">
        <title>Genome assembly of Pristionchus species.</title>
        <authorList>
            <person name="Yoshida K."/>
            <person name="Sommer R.J."/>
        </authorList>
    </citation>
    <scope>NUCLEOTIDE SEQUENCE [LARGE SCALE GENOMIC DNA]</scope>
    <source>
        <strain evidence="3">RS5460</strain>
    </source>
</reference>
<evidence type="ECO:0000313" key="2">
    <source>
        <dbReference type="EMBL" id="GMR50053.1"/>
    </source>
</evidence>
<name>A0AAN5I2Z1_9BILA</name>
<proteinExistence type="predicted"/>
<dbReference type="EMBL" id="BTRK01000004">
    <property type="protein sequence ID" value="GMR50053.1"/>
    <property type="molecule type" value="Genomic_DNA"/>
</dbReference>
<keyword evidence="3" id="KW-1185">Reference proteome</keyword>
<feature type="domain" description="F-box" evidence="1">
    <location>
        <begin position="24"/>
        <end position="64"/>
    </location>
</feature>
<dbReference type="InterPro" id="IPR001810">
    <property type="entry name" value="F-box_dom"/>
</dbReference>